<evidence type="ECO:0000313" key="2">
    <source>
        <dbReference type="Proteomes" id="UP000031535"/>
    </source>
</evidence>
<name>A0A0C2HXQ0_9PSED</name>
<dbReference type="EMBL" id="JXDG01000057">
    <property type="protein sequence ID" value="KIH81951.1"/>
    <property type="molecule type" value="Genomic_DNA"/>
</dbReference>
<sequence length="38" mass="3801">MAPIPLGTLEDAVATVAPAPAVESLPLAVPVFQAVTFP</sequence>
<protein>
    <submittedName>
        <fullName evidence="1">Uncharacterized protein</fullName>
    </submittedName>
</protein>
<comment type="caution">
    <text evidence="1">The sequence shown here is derived from an EMBL/GenBank/DDBJ whole genome shotgun (WGS) entry which is preliminary data.</text>
</comment>
<dbReference type="Proteomes" id="UP000031535">
    <property type="component" value="Unassembled WGS sequence"/>
</dbReference>
<evidence type="ECO:0000313" key="1">
    <source>
        <dbReference type="EMBL" id="KIH81951.1"/>
    </source>
</evidence>
<dbReference type="AlphaFoldDB" id="A0A0C2HXQ0"/>
<gene>
    <name evidence="1" type="ORF">UCMB321_4256</name>
</gene>
<keyword evidence="2" id="KW-1185">Reference proteome</keyword>
<proteinExistence type="predicted"/>
<accession>A0A0C2HXQ0</accession>
<reference evidence="1 2" key="1">
    <citation type="submission" date="2015-01" db="EMBL/GenBank/DDBJ databases">
        <title>Complete genome of Pseudomonas batumici UCM B-321 producer of the batumin antibiotic with strong antistaphilococcal and potential anticancer activity.</title>
        <authorList>
            <person name="Klochko V.V."/>
            <person name="Zelena L.B."/>
            <person name="Elena K.A."/>
            <person name="Reva O.N."/>
        </authorList>
    </citation>
    <scope>NUCLEOTIDE SEQUENCE [LARGE SCALE GENOMIC DNA]</scope>
    <source>
        <strain evidence="1 2">UCM B-321</strain>
    </source>
</reference>
<dbReference type="PATRIC" id="fig|226910.6.peg.4248"/>
<organism evidence="1 2">
    <name type="scientific">Pseudomonas batumici</name>
    <dbReference type="NCBI Taxonomy" id="226910"/>
    <lineage>
        <taxon>Bacteria</taxon>
        <taxon>Pseudomonadati</taxon>
        <taxon>Pseudomonadota</taxon>
        <taxon>Gammaproteobacteria</taxon>
        <taxon>Pseudomonadales</taxon>
        <taxon>Pseudomonadaceae</taxon>
        <taxon>Pseudomonas</taxon>
    </lineage>
</organism>